<comment type="caution">
    <text evidence="1">The sequence shown here is derived from an EMBL/GenBank/DDBJ whole genome shotgun (WGS) entry which is preliminary data.</text>
</comment>
<dbReference type="EMBL" id="QURN01000019">
    <property type="protein sequence ID" value="RFC64664.1"/>
    <property type="molecule type" value="Genomic_DNA"/>
</dbReference>
<dbReference type="AlphaFoldDB" id="A0A371X6K3"/>
<dbReference type="RefSeq" id="WP_116625585.1">
    <property type="nucleotide sequence ID" value="NZ_QURN01000019.1"/>
</dbReference>
<protein>
    <submittedName>
        <fullName evidence="1">Uncharacterized protein</fullName>
    </submittedName>
</protein>
<accession>A0A371X6K3</accession>
<evidence type="ECO:0000313" key="2">
    <source>
        <dbReference type="Proteomes" id="UP000262379"/>
    </source>
</evidence>
<organism evidence="1 2">
    <name type="scientific">Mesorhizobium denitrificans</name>
    <dbReference type="NCBI Taxonomy" id="2294114"/>
    <lineage>
        <taxon>Bacteria</taxon>
        <taxon>Pseudomonadati</taxon>
        <taxon>Pseudomonadota</taxon>
        <taxon>Alphaproteobacteria</taxon>
        <taxon>Hyphomicrobiales</taxon>
        <taxon>Phyllobacteriaceae</taxon>
        <taxon>Mesorhizobium</taxon>
    </lineage>
</organism>
<evidence type="ECO:0000313" key="1">
    <source>
        <dbReference type="EMBL" id="RFC64664.1"/>
    </source>
</evidence>
<sequence>MTQGSKDNGSVHELRASVLLPVFEHYASERRERGLNVEATVAADLLAGVCSHQNVKIAMLAVSAWQSRVG</sequence>
<proteinExistence type="predicted"/>
<dbReference type="Proteomes" id="UP000262379">
    <property type="component" value="Unassembled WGS sequence"/>
</dbReference>
<name>A0A371X6K3_9HYPH</name>
<gene>
    <name evidence="1" type="ORF">DY251_19510</name>
</gene>
<reference evidence="2" key="1">
    <citation type="submission" date="2018-08" db="EMBL/GenBank/DDBJ databases">
        <authorList>
            <person name="Im W.T."/>
        </authorList>
    </citation>
    <scope>NUCLEOTIDE SEQUENCE [LARGE SCALE GENOMIC DNA]</scope>
    <source>
        <strain evidence="2">LA-28</strain>
    </source>
</reference>
<keyword evidence="2" id="KW-1185">Reference proteome</keyword>